<organism evidence="4 5">
    <name type="scientific">Meganyctiphanes norvegica</name>
    <name type="common">Northern krill</name>
    <name type="synonym">Thysanopoda norvegica</name>
    <dbReference type="NCBI Taxonomy" id="48144"/>
    <lineage>
        <taxon>Eukaryota</taxon>
        <taxon>Metazoa</taxon>
        <taxon>Ecdysozoa</taxon>
        <taxon>Arthropoda</taxon>
        <taxon>Crustacea</taxon>
        <taxon>Multicrustacea</taxon>
        <taxon>Malacostraca</taxon>
        <taxon>Eumalacostraca</taxon>
        <taxon>Eucarida</taxon>
        <taxon>Euphausiacea</taxon>
        <taxon>Euphausiidae</taxon>
        <taxon>Meganyctiphanes</taxon>
    </lineage>
</organism>
<name>A0AAV2QVE5_MEGNR</name>
<dbReference type="PANTHER" id="PTHR47981:SF1">
    <property type="entry name" value="RE17845P"/>
    <property type="match status" value="1"/>
</dbReference>
<accession>A0AAV2QVE5</accession>
<gene>
    <name evidence="4" type="ORF">MNOR_LOCUS17511</name>
</gene>
<evidence type="ECO:0000256" key="1">
    <source>
        <dbReference type="ARBA" id="ARBA00006270"/>
    </source>
</evidence>
<keyword evidence="2" id="KW-0547">Nucleotide-binding</keyword>
<comment type="caution">
    <text evidence="4">The sequence shown here is derived from an EMBL/GenBank/DDBJ whole genome shotgun (WGS) entry which is preliminary data.</text>
</comment>
<comment type="similarity">
    <text evidence="1">Belongs to the small GTPase superfamily. Rab family.</text>
</comment>
<dbReference type="GO" id="GO:0005770">
    <property type="term" value="C:late endosome"/>
    <property type="evidence" value="ECO:0007669"/>
    <property type="project" value="TreeGrafter"/>
</dbReference>
<dbReference type="SMART" id="SM00175">
    <property type="entry name" value="RAB"/>
    <property type="match status" value="1"/>
</dbReference>
<dbReference type="SUPFAM" id="SSF52540">
    <property type="entry name" value="P-loop containing nucleoside triphosphate hydrolases"/>
    <property type="match status" value="1"/>
</dbReference>
<dbReference type="GO" id="GO:0005829">
    <property type="term" value="C:cytosol"/>
    <property type="evidence" value="ECO:0007669"/>
    <property type="project" value="GOC"/>
</dbReference>
<feature type="non-terminal residue" evidence="4">
    <location>
        <position position="1"/>
    </location>
</feature>
<reference evidence="4 5" key="1">
    <citation type="submission" date="2024-05" db="EMBL/GenBank/DDBJ databases">
        <authorList>
            <person name="Wallberg A."/>
        </authorList>
    </citation>
    <scope>NUCLEOTIDE SEQUENCE [LARGE SCALE GENOMIC DNA]</scope>
</reference>
<dbReference type="SMART" id="SM00174">
    <property type="entry name" value="RHO"/>
    <property type="match status" value="1"/>
</dbReference>
<dbReference type="GO" id="GO:0005764">
    <property type="term" value="C:lysosome"/>
    <property type="evidence" value="ECO:0007669"/>
    <property type="project" value="TreeGrafter"/>
</dbReference>
<keyword evidence="5" id="KW-1185">Reference proteome</keyword>
<protein>
    <recommendedName>
        <fullName evidence="6">RAB9A, member RAS oncogene family</fullName>
    </recommendedName>
</protein>
<dbReference type="SMART" id="SM00173">
    <property type="entry name" value="RAS"/>
    <property type="match status" value="1"/>
</dbReference>
<dbReference type="NCBIfam" id="TIGR00231">
    <property type="entry name" value="small_GTP"/>
    <property type="match status" value="1"/>
</dbReference>
<dbReference type="PROSITE" id="PS51419">
    <property type="entry name" value="RAB"/>
    <property type="match status" value="1"/>
</dbReference>
<dbReference type="GO" id="GO:0003924">
    <property type="term" value="F:GTPase activity"/>
    <property type="evidence" value="ECO:0007669"/>
    <property type="project" value="InterPro"/>
</dbReference>
<evidence type="ECO:0000256" key="2">
    <source>
        <dbReference type="ARBA" id="ARBA00022741"/>
    </source>
</evidence>
<evidence type="ECO:0000256" key="3">
    <source>
        <dbReference type="ARBA" id="ARBA00023134"/>
    </source>
</evidence>
<dbReference type="AlphaFoldDB" id="A0AAV2QVE5"/>
<dbReference type="InterPro" id="IPR027417">
    <property type="entry name" value="P-loop_NTPase"/>
</dbReference>
<evidence type="ECO:0000313" key="5">
    <source>
        <dbReference type="Proteomes" id="UP001497623"/>
    </source>
</evidence>
<dbReference type="EMBL" id="CAXKWB010012071">
    <property type="protein sequence ID" value="CAL4103232.1"/>
    <property type="molecule type" value="Genomic_DNA"/>
</dbReference>
<dbReference type="GO" id="GO:0042147">
    <property type="term" value="P:retrograde transport, endosome to Golgi"/>
    <property type="evidence" value="ECO:0007669"/>
    <property type="project" value="TreeGrafter"/>
</dbReference>
<sequence>INNNHQRKKIKFLRDENKVFVAPQVGSNCLLHRSVTNLYSRLYDLIFLDFCRQHVSRERSANTLEIWDTAGQERFKSLRTPFYRGSDMCLLTFAVDDPTSFKNLITWRKEFVYYADVKADFPFLVVGNKVDLERKVTLEETETWCKENGELPYVETSAKDSTNVEEAFMMCLRKWANNDVTQERIPMPDTVNLDGNKASSLTGCSCT</sequence>
<dbReference type="InterPro" id="IPR005225">
    <property type="entry name" value="Small_GTP-bd"/>
</dbReference>
<dbReference type="Gene3D" id="3.40.50.300">
    <property type="entry name" value="P-loop containing nucleotide triphosphate hydrolases"/>
    <property type="match status" value="1"/>
</dbReference>
<proteinExistence type="inferred from homology"/>
<dbReference type="FunFam" id="3.40.50.300:FF:001447">
    <property type="entry name" value="Ras-related protein Rab-1B"/>
    <property type="match status" value="1"/>
</dbReference>
<dbReference type="GO" id="GO:0045335">
    <property type="term" value="C:phagocytic vesicle"/>
    <property type="evidence" value="ECO:0007669"/>
    <property type="project" value="TreeGrafter"/>
</dbReference>
<dbReference type="PANTHER" id="PTHR47981">
    <property type="entry name" value="RAB FAMILY"/>
    <property type="match status" value="1"/>
</dbReference>
<keyword evidence="3" id="KW-0342">GTP-binding</keyword>
<dbReference type="GO" id="GO:0005525">
    <property type="term" value="F:GTP binding"/>
    <property type="evidence" value="ECO:0007669"/>
    <property type="project" value="UniProtKB-KW"/>
</dbReference>
<feature type="non-terminal residue" evidence="4">
    <location>
        <position position="207"/>
    </location>
</feature>
<dbReference type="Proteomes" id="UP001497623">
    <property type="component" value="Unassembled WGS sequence"/>
</dbReference>
<evidence type="ECO:0008006" key="6">
    <source>
        <dbReference type="Google" id="ProtNLM"/>
    </source>
</evidence>
<dbReference type="InterPro" id="IPR001806">
    <property type="entry name" value="Small_GTPase"/>
</dbReference>
<evidence type="ECO:0000313" key="4">
    <source>
        <dbReference type="EMBL" id="CAL4103232.1"/>
    </source>
</evidence>
<dbReference type="PROSITE" id="PS51421">
    <property type="entry name" value="RAS"/>
    <property type="match status" value="1"/>
</dbReference>
<dbReference type="PRINTS" id="PR00449">
    <property type="entry name" value="RASTRNSFRMNG"/>
</dbReference>
<dbReference type="Pfam" id="PF00071">
    <property type="entry name" value="Ras"/>
    <property type="match status" value="1"/>
</dbReference>